<proteinExistence type="predicted"/>
<dbReference type="Proteomes" id="UP000265520">
    <property type="component" value="Unassembled WGS sequence"/>
</dbReference>
<protein>
    <submittedName>
        <fullName evidence="2">Uncharacterized protein</fullName>
    </submittedName>
</protein>
<sequence>MSSAESCGGGGVTIGHDYTSTSNPDKIYSAKRPPFFSG</sequence>
<evidence type="ECO:0000256" key="1">
    <source>
        <dbReference type="SAM" id="MobiDB-lite"/>
    </source>
</evidence>
<organism evidence="2 3">
    <name type="scientific">Trifolium medium</name>
    <dbReference type="NCBI Taxonomy" id="97028"/>
    <lineage>
        <taxon>Eukaryota</taxon>
        <taxon>Viridiplantae</taxon>
        <taxon>Streptophyta</taxon>
        <taxon>Embryophyta</taxon>
        <taxon>Tracheophyta</taxon>
        <taxon>Spermatophyta</taxon>
        <taxon>Magnoliopsida</taxon>
        <taxon>eudicotyledons</taxon>
        <taxon>Gunneridae</taxon>
        <taxon>Pentapetalae</taxon>
        <taxon>rosids</taxon>
        <taxon>fabids</taxon>
        <taxon>Fabales</taxon>
        <taxon>Fabaceae</taxon>
        <taxon>Papilionoideae</taxon>
        <taxon>50 kb inversion clade</taxon>
        <taxon>NPAAA clade</taxon>
        <taxon>Hologalegina</taxon>
        <taxon>IRL clade</taxon>
        <taxon>Trifolieae</taxon>
        <taxon>Trifolium</taxon>
    </lineage>
</organism>
<keyword evidence="3" id="KW-1185">Reference proteome</keyword>
<dbReference type="AlphaFoldDB" id="A0A392QSL1"/>
<reference evidence="2 3" key="1">
    <citation type="journal article" date="2018" name="Front. Plant Sci.">
        <title>Red Clover (Trifolium pratense) and Zigzag Clover (T. medium) - A Picture of Genomic Similarities and Differences.</title>
        <authorList>
            <person name="Dluhosova J."/>
            <person name="Istvanek J."/>
            <person name="Nedelnik J."/>
            <person name="Repkova J."/>
        </authorList>
    </citation>
    <scope>NUCLEOTIDE SEQUENCE [LARGE SCALE GENOMIC DNA]</scope>
    <source>
        <strain evidence="3">cv. 10/8</strain>
        <tissue evidence="2">Leaf</tissue>
    </source>
</reference>
<dbReference type="EMBL" id="LXQA010152021">
    <property type="protein sequence ID" value="MCI26235.1"/>
    <property type="molecule type" value="Genomic_DNA"/>
</dbReference>
<name>A0A392QSL1_9FABA</name>
<evidence type="ECO:0000313" key="3">
    <source>
        <dbReference type="Proteomes" id="UP000265520"/>
    </source>
</evidence>
<comment type="caution">
    <text evidence="2">The sequence shown here is derived from an EMBL/GenBank/DDBJ whole genome shotgun (WGS) entry which is preliminary data.</text>
</comment>
<feature type="region of interest" description="Disordered" evidence="1">
    <location>
        <begin position="1"/>
        <end position="38"/>
    </location>
</feature>
<feature type="non-terminal residue" evidence="2">
    <location>
        <position position="38"/>
    </location>
</feature>
<accession>A0A392QSL1</accession>
<evidence type="ECO:0000313" key="2">
    <source>
        <dbReference type="EMBL" id="MCI26235.1"/>
    </source>
</evidence>